<dbReference type="EMBL" id="JAZHOG010000003">
    <property type="protein sequence ID" value="MEJ8567173.1"/>
    <property type="molecule type" value="Genomic_DNA"/>
</dbReference>
<dbReference type="RefSeq" id="WP_354694488.1">
    <property type="nucleotide sequence ID" value="NZ_JAZHOG010000003.1"/>
</dbReference>
<keyword evidence="3" id="KW-1185">Reference proteome</keyword>
<dbReference type="InterPro" id="IPR007296">
    <property type="entry name" value="DUF403"/>
</dbReference>
<dbReference type="PANTHER" id="PTHR34595">
    <property type="entry name" value="BLR5612 PROTEIN"/>
    <property type="match status" value="1"/>
</dbReference>
<protein>
    <submittedName>
        <fullName evidence="2">Alpha-E domain-containing protein</fullName>
    </submittedName>
</protein>
<dbReference type="AlphaFoldDB" id="A0AAW9RB21"/>
<accession>A0AAW9RB21</accession>
<dbReference type="Proteomes" id="UP001359886">
    <property type="component" value="Unassembled WGS sequence"/>
</dbReference>
<reference evidence="2 3" key="1">
    <citation type="submission" date="2024-02" db="EMBL/GenBank/DDBJ databases">
        <title>A novel Wenzhouxiangellaceae bacterium, isolated from coastal sediments.</title>
        <authorList>
            <person name="Du Z.-J."/>
            <person name="Ye Y.-Q."/>
            <person name="Zhang X.-Y."/>
        </authorList>
    </citation>
    <scope>NUCLEOTIDE SEQUENCE [LARGE SCALE GENOMIC DNA]</scope>
    <source>
        <strain evidence="2 3">CH-27</strain>
    </source>
</reference>
<dbReference type="PANTHER" id="PTHR34595:SF7">
    <property type="entry name" value="SLL1039 PROTEIN"/>
    <property type="match status" value="1"/>
</dbReference>
<sequence length="307" mass="34856">MLSRVAERVYWMSRYLERVENTARLVAVYGELLLDLPDEAQLDWSVPLRILGMEDSYQSLGDGGDALEFLLSSDRNPAALKASLAHARENTRTTRDVVPSEAWRAINELYLHAAEHLSDRAQRPGSRIPGDIVRRCHEITGILEGTMSHGPAHRFVCLGRSLERADMTSRMIDVAAAILMTGREELRHHDNTVWRAVLRALSAYQMYRQYVRRRVEGADVVDFLLHDREFPRSVTFCVDVLDEAVAALPRGEAAGTRVKPVRDRLKGIDRDAIDHEVVHRFVDDLQVDLAALHGTIFETWLNPMRVV</sequence>
<evidence type="ECO:0000259" key="1">
    <source>
        <dbReference type="Pfam" id="PF04168"/>
    </source>
</evidence>
<evidence type="ECO:0000313" key="2">
    <source>
        <dbReference type="EMBL" id="MEJ8567173.1"/>
    </source>
</evidence>
<dbReference type="InterPro" id="IPR051680">
    <property type="entry name" value="ATP-dep_Glu-Cys_Ligase-2"/>
</dbReference>
<feature type="domain" description="DUF403" evidence="1">
    <location>
        <begin position="1"/>
        <end position="301"/>
    </location>
</feature>
<dbReference type="Pfam" id="PF04168">
    <property type="entry name" value="Alpha-E"/>
    <property type="match status" value="1"/>
</dbReference>
<organism evidence="2 3">
    <name type="scientific">Elongatibacter sediminis</name>
    <dbReference type="NCBI Taxonomy" id="3119006"/>
    <lineage>
        <taxon>Bacteria</taxon>
        <taxon>Pseudomonadati</taxon>
        <taxon>Pseudomonadota</taxon>
        <taxon>Gammaproteobacteria</taxon>
        <taxon>Chromatiales</taxon>
        <taxon>Wenzhouxiangellaceae</taxon>
        <taxon>Elongatibacter</taxon>
    </lineage>
</organism>
<evidence type="ECO:0000313" key="3">
    <source>
        <dbReference type="Proteomes" id="UP001359886"/>
    </source>
</evidence>
<proteinExistence type="predicted"/>
<comment type="caution">
    <text evidence="2">The sequence shown here is derived from an EMBL/GenBank/DDBJ whole genome shotgun (WGS) entry which is preliminary data.</text>
</comment>
<gene>
    <name evidence="2" type="ORF">V3330_06000</name>
</gene>
<name>A0AAW9RB21_9GAMM</name>